<reference evidence="2" key="1">
    <citation type="journal article" date="2021" name="ISME J.">
        <title>Genomic evolution of the class Acidithiobacillia: deep-branching Proteobacteria living in extreme acidic conditions.</title>
        <authorList>
            <person name="Moya-Beltran A."/>
            <person name="Beard S."/>
            <person name="Rojas-Villalobos C."/>
            <person name="Issotta F."/>
            <person name="Gallardo Y."/>
            <person name="Ulloa R."/>
            <person name="Giaveno A."/>
            <person name="Degli Esposti M."/>
            <person name="Johnson D.B."/>
            <person name="Quatrini R."/>
        </authorList>
    </citation>
    <scope>NUCLEOTIDE SEQUENCE</scope>
    <source>
        <strain evidence="2">DSM 583</strain>
    </source>
</reference>
<dbReference type="GO" id="GO:0016747">
    <property type="term" value="F:acyltransferase activity, transferring groups other than amino-acyl groups"/>
    <property type="evidence" value="ECO:0007669"/>
    <property type="project" value="InterPro"/>
</dbReference>
<accession>A0A8X8G8X3</accession>
<dbReference type="Gene3D" id="3.40.630.30">
    <property type="match status" value="1"/>
</dbReference>
<dbReference type="EMBL" id="JABBHS010000116">
    <property type="protein sequence ID" value="MBU2722397.1"/>
    <property type="molecule type" value="Genomic_DNA"/>
</dbReference>
<dbReference type="AlphaFoldDB" id="A0A8X8G8X3"/>
<feature type="domain" description="N-acetyltransferase" evidence="1">
    <location>
        <begin position="11"/>
        <end position="145"/>
    </location>
</feature>
<sequence length="145" mass="16358">MDLVMEFNLSTDIESISWKELACLFEQAPLGKRREPEILEVAFRNSLLRVFAFHGAKLVGAGRALSDGVWRAAIYDVAVLPEYQGKGIGHKIVRHLIDAAKVDVIMLYAVPGKSKYYERFGFRKMATAMAIMPNEEEARKRGLLE</sequence>
<dbReference type="PANTHER" id="PTHR43233:SF1">
    <property type="entry name" value="FAMILY N-ACETYLTRANSFERASE, PUTATIVE (AFU_ORTHOLOGUE AFUA_6G03350)-RELATED"/>
    <property type="match status" value="1"/>
</dbReference>
<evidence type="ECO:0000259" key="1">
    <source>
        <dbReference type="PROSITE" id="PS51186"/>
    </source>
</evidence>
<dbReference type="Pfam" id="PF00583">
    <property type="entry name" value="Acetyltransf_1"/>
    <property type="match status" value="1"/>
</dbReference>
<proteinExistence type="predicted"/>
<dbReference type="InterPro" id="IPR000182">
    <property type="entry name" value="GNAT_dom"/>
</dbReference>
<dbReference type="PROSITE" id="PS51186">
    <property type="entry name" value="GNAT"/>
    <property type="match status" value="1"/>
</dbReference>
<dbReference type="CDD" id="cd04301">
    <property type="entry name" value="NAT_SF"/>
    <property type="match status" value="1"/>
</dbReference>
<name>A0A8X8G8X3_ACIFI</name>
<dbReference type="SUPFAM" id="SSF55729">
    <property type="entry name" value="Acyl-CoA N-acyltransferases (Nat)"/>
    <property type="match status" value="1"/>
</dbReference>
<dbReference type="PANTHER" id="PTHR43233">
    <property type="entry name" value="FAMILY N-ACETYLTRANSFERASE, PUTATIVE (AFU_ORTHOLOGUE AFUA_6G03350)-RELATED"/>
    <property type="match status" value="1"/>
</dbReference>
<organism evidence="2 3">
    <name type="scientific">Acidithiobacillus ferridurans</name>
    <dbReference type="NCBI Taxonomy" id="1232575"/>
    <lineage>
        <taxon>Bacteria</taxon>
        <taxon>Pseudomonadati</taxon>
        <taxon>Pseudomonadota</taxon>
        <taxon>Acidithiobacillia</taxon>
        <taxon>Acidithiobacillales</taxon>
        <taxon>Acidithiobacillaceae</taxon>
        <taxon>Acidithiobacillus</taxon>
    </lineage>
</organism>
<protein>
    <submittedName>
        <fullName evidence="2">GNAT family N-acetyltransferase</fullName>
    </submittedName>
</protein>
<dbReference type="InterPro" id="IPR053144">
    <property type="entry name" value="Acetyltransferase_Butenolide"/>
</dbReference>
<dbReference type="Proteomes" id="UP000887300">
    <property type="component" value="Unassembled WGS sequence"/>
</dbReference>
<evidence type="ECO:0000313" key="3">
    <source>
        <dbReference type="Proteomes" id="UP000887300"/>
    </source>
</evidence>
<gene>
    <name evidence="2" type="ORF">HF568_03945</name>
</gene>
<comment type="caution">
    <text evidence="2">The sequence shown here is derived from an EMBL/GenBank/DDBJ whole genome shotgun (WGS) entry which is preliminary data.</text>
</comment>
<dbReference type="InterPro" id="IPR016181">
    <property type="entry name" value="Acyl_CoA_acyltransferase"/>
</dbReference>
<evidence type="ECO:0000313" key="2">
    <source>
        <dbReference type="EMBL" id="MBU2722397.1"/>
    </source>
</evidence>